<sequence>MEKSIRAKILILIFITLIPLSILEFVKIQSNYRNRIEAELVASQDFAEAIRNSFLVFLNKTWTSQYAIGAAITSNPHWNEKDISSYLKKILQEDETNIGYSWLSPSGKVIATTNDQLKGKSILDSDYTDKISKGRDEIICNITPSYDNKKIILHVVRAIRVNNQLMGIVVTGLDINKLDKIFPSHRLAKESTFGIVDSNARIVYRSDGKNTPFSQRVVPEDSPSRKALKGEIIRTYSMYHGFDDLERMAIGYPIKEIGWSCFVSSSVPELLSKERALVKNNLIIFICIYIISFIIAIAFCNNFIKRIRKLRDSANEIIKGNLNVNVSGLEKDELGEVGEAFNTMAECLHKRAKEVEEYNNLKAQFFSTMSHELRTPLNIILGCIQLLEKLEPSNEIFNKLYYKYIKMQKQNSYRLLRLINNLIDINKAESNYIKIKLENNNIIKVIEDITLSVVEYTNLSNIDIIFDTEIEEKIMAFDSDMMERIMLNLLSNAIKFSPQGGIIEVNILDRKEKIIVSVKDSGIGIPEDKLQMIFDRYGQVDSSLSRKTEGSGIGLSLVKHLVELHEGKIYVKSQLEKGSQFIFELPVKLIDENGPIDNIKTLTRVERVPVEFSDIYTETS</sequence>
<dbReference type="SMART" id="SM00304">
    <property type="entry name" value="HAMP"/>
    <property type="match status" value="1"/>
</dbReference>
<evidence type="ECO:0000256" key="5">
    <source>
        <dbReference type="ARBA" id="ARBA00022679"/>
    </source>
</evidence>
<evidence type="ECO:0000256" key="4">
    <source>
        <dbReference type="ARBA" id="ARBA00022553"/>
    </source>
</evidence>
<gene>
    <name evidence="11" type="ORF">P8V03_04530</name>
</gene>
<dbReference type="RefSeq" id="WP_318796930.1">
    <property type="nucleotide sequence ID" value="NZ_JARUJP010000004.1"/>
</dbReference>
<dbReference type="CDD" id="cd06225">
    <property type="entry name" value="HAMP"/>
    <property type="match status" value="1"/>
</dbReference>
<evidence type="ECO:0000259" key="10">
    <source>
        <dbReference type="PROSITE" id="PS50885"/>
    </source>
</evidence>
<dbReference type="SMART" id="SM00387">
    <property type="entry name" value="HATPase_c"/>
    <property type="match status" value="1"/>
</dbReference>
<dbReference type="Proteomes" id="UP001281656">
    <property type="component" value="Unassembled WGS sequence"/>
</dbReference>
<dbReference type="InterPro" id="IPR005467">
    <property type="entry name" value="His_kinase_dom"/>
</dbReference>
<evidence type="ECO:0000313" key="12">
    <source>
        <dbReference type="Proteomes" id="UP001281656"/>
    </source>
</evidence>
<protein>
    <recommendedName>
        <fullName evidence="3">histidine kinase</fullName>
        <ecNumber evidence="3">2.7.13.3</ecNumber>
    </recommendedName>
</protein>
<dbReference type="CDD" id="cd00082">
    <property type="entry name" value="HisKA"/>
    <property type="match status" value="1"/>
</dbReference>
<evidence type="ECO:0000256" key="6">
    <source>
        <dbReference type="ARBA" id="ARBA00022777"/>
    </source>
</evidence>
<evidence type="ECO:0000259" key="9">
    <source>
        <dbReference type="PROSITE" id="PS50109"/>
    </source>
</evidence>
<dbReference type="InterPro" id="IPR003660">
    <property type="entry name" value="HAMP_dom"/>
</dbReference>
<dbReference type="Gene3D" id="3.30.450.20">
    <property type="entry name" value="PAS domain"/>
    <property type="match status" value="1"/>
</dbReference>
<dbReference type="GO" id="GO:0016301">
    <property type="term" value="F:kinase activity"/>
    <property type="evidence" value="ECO:0007669"/>
    <property type="project" value="UniProtKB-KW"/>
</dbReference>
<keyword evidence="8" id="KW-0812">Transmembrane</keyword>
<dbReference type="InterPro" id="IPR003661">
    <property type="entry name" value="HisK_dim/P_dom"/>
</dbReference>
<accession>A0ABU4JQI3</accession>
<dbReference type="InterPro" id="IPR036097">
    <property type="entry name" value="HisK_dim/P_sf"/>
</dbReference>
<dbReference type="InterPro" id="IPR050736">
    <property type="entry name" value="Sensor_HK_Regulatory"/>
</dbReference>
<evidence type="ECO:0000256" key="2">
    <source>
        <dbReference type="ARBA" id="ARBA00004370"/>
    </source>
</evidence>
<dbReference type="Pfam" id="PF00512">
    <property type="entry name" value="HisKA"/>
    <property type="match status" value="1"/>
</dbReference>
<name>A0ABU4JQI3_9CLOT</name>
<feature type="domain" description="Histidine kinase" evidence="9">
    <location>
        <begin position="368"/>
        <end position="589"/>
    </location>
</feature>
<comment type="catalytic activity">
    <reaction evidence="1">
        <text>ATP + protein L-histidine = ADP + protein N-phospho-L-histidine.</text>
        <dbReference type="EC" id="2.7.13.3"/>
    </reaction>
</comment>
<dbReference type="Gene3D" id="3.30.565.10">
    <property type="entry name" value="Histidine kinase-like ATPase, C-terminal domain"/>
    <property type="match status" value="1"/>
</dbReference>
<dbReference type="PROSITE" id="PS50885">
    <property type="entry name" value="HAMP"/>
    <property type="match status" value="1"/>
</dbReference>
<keyword evidence="12" id="KW-1185">Reference proteome</keyword>
<dbReference type="PRINTS" id="PR00344">
    <property type="entry name" value="BCTRLSENSOR"/>
</dbReference>
<reference evidence="11 12" key="1">
    <citation type="submission" date="2023-04" db="EMBL/GenBank/DDBJ databases">
        <title>Clostridium tannerae sp. nov., isolated from the fecal material of an alpaca.</title>
        <authorList>
            <person name="Miller S."/>
            <person name="Hendry M."/>
            <person name="King J."/>
            <person name="Sankaranarayanan K."/>
            <person name="Lawson P.A."/>
        </authorList>
    </citation>
    <scope>NUCLEOTIDE SEQUENCE [LARGE SCALE GENOMIC DNA]</scope>
    <source>
        <strain evidence="11 12">A1-XYC3</strain>
    </source>
</reference>
<feature type="domain" description="HAMP" evidence="10">
    <location>
        <begin position="301"/>
        <end position="353"/>
    </location>
</feature>
<keyword evidence="4" id="KW-0597">Phosphoprotein</keyword>
<dbReference type="Pfam" id="PF00672">
    <property type="entry name" value="HAMP"/>
    <property type="match status" value="1"/>
</dbReference>
<dbReference type="InterPro" id="IPR003594">
    <property type="entry name" value="HATPase_dom"/>
</dbReference>
<feature type="transmembrane region" description="Helical" evidence="8">
    <location>
        <begin position="282"/>
        <end position="304"/>
    </location>
</feature>
<dbReference type="PANTHER" id="PTHR43711">
    <property type="entry name" value="TWO-COMPONENT HISTIDINE KINASE"/>
    <property type="match status" value="1"/>
</dbReference>
<dbReference type="InterPro" id="IPR004358">
    <property type="entry name" value="Sig_transdc_His_kin-like_C"/>
</dbReference>
<dbReference type="EC" id="2.7.13.3" evidence="3"/>
<dbReference type="InterPro" id="IPR036890">
    <property type="entry name" value="HATPase_C_sf"/>
</dbReference>
<dbReference type="SMART" id="SM00388">
    <property type="entry name" value="HisKA"/>
    <property type="match status" value="1"/>
</dbReference>
<dbReference type="CDD" id="cd16922">
    <property type="entry name" value="HATPase_EvgS-ArcB-TorS-like"/>
    <property type="match status" value="1"/>
</dbReference>
<dbReference type="PROSITE" id="PS50109">
    <property type="entry name" value="HIS_KIN"/>
    <property type="match status" value="1"/>
</dbReference>
<keyword evidence="5" id="KW-0808">Transferase</keyword>
<dbReference type="SUPFAM" id="SSF55874">
    <property type="entry name" value="ATPase domain of HSP90 chaperone/DNA topoisomerase II/histidine kinase"/>
    <property type="match status" value="1"/>
</dbReference>
<evidence type="ECO:0000256" key="1">
    <source>
        <dbReference type="ARBA" id="ARBA00000085"/>
    </source>
</evidence>
<comment type="caution">
    <text evidence="11">The sequence shown here is derived from an EMBL/GenBank/DDBJ whole genome shotgun (WGS) entry which is preliminary data.</text>
</comment>
<dbReference type="EMBL" id="JARUJP010000004">
    <property type="protein sequence ID" value="MDW8800417.1"/>
    <property type="molecule type" value="Genomic_DNA"/>
</dbReference>
<keyword evidence="6 11" id="KW-0418">Kinase</keyword>
<evidence type="ECO:0000313" key="11">
    <source>
        <dbReference type="EMBL" id="MDW8800417.1"/>
    </source>
</evidence>
<organism evidence="11 12">
    <name type="scientific">Clostridium tanneri</name>
    <dbReference type="NCBI Taxonomy" id="3037988"/>
    <lineage>
        <taxon>Bacteria</taxon>
        <taxon>Bacillati</taxon>
        <taxon>Bacillota</taxon>
        <taxon>Clostridia</taxon>
        <taxon>Eubacteriales</taxon>
        <taxon>Clostridiaceae</taxon>
        <taxon>Clostridium</taxon>
    </lineage>
</organism>
<keyword evidence="7" id="KW-0902">Two-component regulatory system</keyword>
<dbReference type="Pfam" id="PF02518">
    <property type="entry name" value="HATPase_c"/>
    <property type="match status" value="1"/>
</dbReference>
<dbReference type="SUPFAM" id="SSF47384">
    <property type="entry name" value="Homodimeric domain of signal transducing histidine kinase"/>
    <property type="match status" value="1"/>
</dbReference>
<comment type="subcellular location">
    <subcellularLocation>
        <location evidence="2">Membrane</location>
    </subcellularLocation>
</comment>
<evidence type="ECO:0000256" key="8">
    <source>
        <dbReference type="SAM" id="Phobius"/>
    </source>
</evidence>
<evidence type="ECO:0000256" key="7">
    <source>
        <dbReference type="ARBA" id="ARBA00023012"/>
    </source>
</evidence>
<keyword evidence="8" id="KW-0472">Membrane</keyword>
<keyword evidence="8" id="KW-1133">Transmembrane helix</keyword>
<feature type="transmembrane region" description="Helical" evidence="8">
    <location>
        <begin position="7"/>
        <end position="26"/>
    </location>
</feature>
<dbReference type="Gene3D" id="6.10.340.10">
    <property type="match status" value="1"/>
</dbReference>
<dbReference type="Gene3D" id="1.10.287.130">
    <property type="match status" value="1"/>
</dbReference>
<dbReference type="CDD" id="cd18773">
    <property type="entry name" value="PDC1_HK_sensor"/>
    <property type="match status" value="1"/>
</dbReference>
<dbReference type="PANTHER" id="PTHR43711:SF26">
    <property type="entry name" value="SENSOR HISTIDINE KINASE RCSC"/>
    <property type="match status" value="1"/>
</dbReference>
<evidence type="ECO:0000256" key="3">
    <source>
        <dbReference type="ARBA" id="ARBA00012438"/>
    </source>
</evidence>
<proteinExistence type="predicted"/>
<dbReference type="SUPFAM" id="SSF158472">
    <property type="entry name" value="HAMP domain-like"/>
    <property type="match status" value="1"/>
</dbReference>